<protein>
    <submittedName>
        <fullName evidence="4">Response regulator receiver domain-containing protein</fullName>
    </submittedName>
</protein>
<organism evidence="4 5">
    <name type="scientific">Roseateles toxinivorans</name>
    <dbReference type="NCBI Taxonomy" id="270368"/>
    <lineage>
        <taxon>Bacteria</taxon>
        <taxon>Pseudomonadati</taxon>
        <taxon>Pseudomonadota</taxon>
        <taxon>Betaproteobacteria</taxon>
        <taxon>Burkholderiales</taxon>
        <taxon>Sphaerotilaceae</taxon>
        <taxon>Roseateles</taxon>
    </lineage>
</organism>
<dbReference type="GO" id="GO:0000160">
    <property type="term" value="P:phosphorelay signal transduction system"/>
    <property type="evidence" value="ECO:0007669"/>
    <property type="project" value="InterPro"/>
</dbReference>
<dbReference type="PROSITE" id="PS50110">
    <property type="entry name" value="RESPONSE_REGULATORY"/>
    <property type="match status" value="1"/>
</dbReference>
<gene>
    <name evidence="4" type="ORF">DES47_11652</name>
</gene>
<feature type="domain" description="Response regulatory" evidence="3">
    <location>
        <begin position="25"/>
        <end position="142"/>
    </location>
</feature>
<proteinExistence type="predicted"/>
<dbReference type="AlphaFoldDB" id="A0A4V3CSF6"/>
<evidence type="ECO:0000256" key="1">
    <source>
        <dbReference type="ARBA" id="ARBA00022553"/>
    </source>
</evidence>
<dbReference type="EMBL" id="SNXS01000016">
    <property type="protein sequence ID" value="TDP60452.1"/>
    <property type="molecule type" value="Genomic_DNA"/>
</dbReference>
<keyword evidence="1 2" id="KW-0597">Phosphoprotein</keyword>
<dbReference type="CDD" id="cd00156">
    <property type="entry name" value="REC"/>
    <property type="match status" value="1"/>
</dbReference>
<comment type="caution">
    <text evidence="4">The sequence shown here is derived from an EMBL/GenBank/DDBJ whole genome shotgun (WGS) entry which is preliminary data.</text>
</comment>
<dbReference type="Gene3D" id="3.40.50.2300">
    <property type="match status" value="1"/>
</dbReference>
<sequence>MTGGNNLHVRTTDAPETPVFARRFVALFVDDDAVWTLIVKEAVRHNTAIQLRVARSVAEAEASLRDVIPDVVLLDMHLGDGYGMEAFGRFKAIPGMSAVPIIALTADTVAERSTQAKALGFAEYWSKPIDVLRIADDLVRAAGLSPHRSAP</sequence>
<dbReference type="SUPFAM" id="SSF52172">
    <property type="entry name" value="CheY-like"/>
    <property type="match status" value="1"/>
</dbReference>
<feature type="modified residue" description="4-aspartylphosphate" evidence="2">
    <location>
        <position position="75"/>
    </location>
</feature>
<dbReference type="RefSeq" id="WP_133703946.1">
    <property type="nucleotide sequence ID" value="NZ_SNXS01000016.1"/>
</dbReference>
<dbReference type="InterPro" id="IPR001789">
    <property type="entry name" value="Sig_transdc_resp-reg_receiver"/>
</dbReference>
<dbReference type="Proteomes" id="UP000295361">
    <property type="component" value="Unassembled WGS sequence"/>
</dbReference>
<dbReference type="PANTHER" id="PTHR44591">
    <property type="entry name" value="STRESS RESPONSE REGULATOR PROTEIN 1"/>
    <property type="match status" value="1"/>
</dbReference>
<evidence type="ECO:0000256" key="2">
    <source>
        <dbReference type="PROSITE-ProRule" id="PRU00169"/>
    </source>
</evidence>
<dbReference type="InterPro" id="IPR050595">
    <property type="entry name" value="Bact_response_regulator"/>
</dbReference>
<evidence type="ECO:0000313" key="4">
    <source>
        <dbReference type="EMBL" id="TDP60452.1"/>
    </source>
</evidence>
<name>A0A4V3CSF6_9BURK</name>
<keyword evidence="5" id="KW-1185">Reference proteome</keyword>
<dbReference type="PANTHER" id="PTHR44591:SF3">
    <property type="entry name" value="RESPONSE REGULATORY DOMAIN-CONTAINING PROTEIN"/>
    <property type="match status" value="1"/>
</dbReference>
<evidence type="ECO:0000259" key="3">
    <source>
        <dbReference type="PROSITE" id="PS50110"/>
    </source>
</evidence>
<reference evidence="4 5" key="1">
    <citation type="submission" date="2019-03" db="EMBL/GenBank/DDBJ databases">
        <title>Genomic Encyclopedia of Type Strains, Phase IV (KMG-IV): sequencing the most valuable type-strain genomes for metagenomic binning, comparative biology and taxonomic classification.</title>
        <authorList>
            <person name="Goeker M."/>
        </authorList>
    </citation>
    <scope>NUCLEOTIDE SEQUENCE [LARGE SCALE GENOMIC DNA]</scope>
    <source>
        <strain evidence="4 5">DSM 16998</strain>
    </source>
</reference>
<dbReference type="InParanoid" id="A0A4V3CSF6"/>
<evidence type="ECO:0000313" key="5">
    <source>
        <dbReference type="Proteomes" id="UP000295361"/>
    </source>
</evidence>
<dbReference type="SMART" id="SM00448">
    <property type="entry name" value="REC"/>
    <property type="match status" value="1"/>
</dbReference>
<dbReference type="InterPro" id="IPR011006">
    <property type="entry name" value="CheY-like_superfamily"/>
</dbReference>
<accession>A0A4V3CSF6</accession>
<dbReference type="Pfam" id="PF00072">
    <property type="entry name" value="Response_reg"/>
    <property type="match status" value="1"/>
</dbReference>
<dbReference type="OrthoDB" id="9179585at2"/>